<sequence>MSFRHFATAAVAALCLAATPALAQDKPAKPAATTKPKAPAAKPAQKPAQAAPAAAAPTDTATADVPSLKGSVVPPLSNSQPEWVKLCQTDQQSKTEICLIRRDLRSETGQTIMTAIVMQNTTDKKQILRLVMPVGGLIPNGIALYLDNAAFATGKYIVCSPEGCLVEIQIDDNQLAALRKAKMLTIVFKAPPQDQAAAEAAAQAGKLSQDVQLPLSTEGLATTIDGKPLDPNAIANEQKKLQDQLQQAAEKAREQLNANPAPAQ</sequence>
<proteinExistence type="predicted"/>
<dbReference type="InterPro" id="IPR010642">
    <property type="entry name" value="Invasion_prot_B"/>
</dbReference>
<name>A0ABQ6CIW7_9HYPH</name>
<dbReference type="Gene3D" id="2.60.40.1880">
    <property type="entry name" value="Invasion associated locus B (IalB) protein"/>
    <property type="match status" value="1"/>
</dbReference>
<accession>A0ABQ6CIW7</accession>
<feature type="region of interest" description="Disordered" evidence="1">
    <location>
        <begin position="240"/>
        <end position="264"/>
    </location>
</feature>
<protein>
    <recommendedName>
        <fullName evidence="5">Invasion protein IalB, involved in pathogenesis</fullName>
    </recommendedName>
</protein>
<organism evidence="3 4">
    <name type="scientific">Labrys miyagiensis</name>
    <dbReference type="NCBI Taxonomy" id="346912"/>
    <lineage>
        <taxon>Bacteria</taxon>
        <taxon>Pseudomonadati</taxon>
        <taxon>Pseudomonadota</taxon>
        <taxon>Alphaproteobacteria</taxon>
        <taxon>Hyphomicrobiales</taxon>
        <taxon>Xanthobacteraceae</taxon>
        <taxon>Labrys</taxon>
    </lineage>
</organism>
<dbReference type="Proteomes" id="UP001156882">
    <property type="component" value="Unassembled WGS sequence"/>
</dbReference>
<feature type="region of interest" description="Disordered" evidence="1">
    <location>
        <begin position="25"/>
        <end position="74"/>
    </location>
</feature>
<evidence type="ECO:0008006" key="5">
    <source>
        <dbReference type="Google" id="ProtNLM"/>
    </source>
</evidence>
<evidence type="ECO:0000313" key="3">
    <source>
        <dbReference type="EMBL" id="GLS20306.1"/>
    </source>
</evidence>
<evidence type="ECO:0000313" key="4">
    <source>
        <dbReference type="Proteomes" id="UP001156882"/>
    </source>
</evidence>
<keyword evidence="2" id="KW-0732">Signal</keyword>
<evidence type="ECO:0000256" key="2">
    <source>
        <dbReference type="SAM" id="SignalP"/>
    </source>
</evidence>
<feature type="compositionally biased region" description="Low complexity" evidence="1">
    <location>
        <begin position="25"/>
        <end position="64"/>
    </location>
</feature>
<keyword evidence="4" id="KW-1185">Reference proteome</keyword>
<feature type="chain" id="PRO_5047245233" description="Invasion protein IalB, involved in pathogenesis" evidence="2">
    <location>
        <begin position="24"/>
        <end position="264"/>
    </location>
</feature>
<comment type="caution">
    <text evidence="3">The sequence shown here is derived from an EMBL/GenBank/DDBJ whole genome shotgun (WGS) entry which is preliminary data.</text>
</comment>
<dbReference type="Pfam" id="PF06776">
    <property type="entry name" value="IalB"/>
    <property type="match status" value="1"/>
</dbReference>
<dbReference type="EMBL" id="BSPC01000028">
    <property type="protein sequence ID" value="GLS20306.1"/>
    <property type="molecule type" value="Genomic_DNA"/>
</dbReference>
<reference evidence="4" key="1">
    <citation type="journal article" date="2019" name="Int. J. Syst. Evol. Microbiol.">
        <title>The Global Catalogue of Microorganisms (GCM) 10K type strain sequencing project: providing services to taxonomists for standard genome sequencing and annotation.</title>
        <authorList>
            <consortium name="The Broad Institute Genomics Platform"/>
            <consortium name="The Broad Institute Genome Sequencing Center for Infectious Disease"/>
            <person name="Wu L."/>
            <person name="Ma J."/>
        </authorList>
    </citation>
    <scope>NUCLEOTIDE SEQUENCE [LARGE SCALE GENOMIC DNA]</scope>
    <source>
        <strain evidence="4">NBRC 101365</strain>
    </source>
</reference>
<evidence type="ECO:0000256" key="1">
    <source>
        <dbReference type="SAM" id="MobiDB-lite"/>
    </source>
</evidence>
<dbReference type="InterPro" id="IPR038696">
    <property type="entry name" value="IalB_sf"/>
</dbReference>
<feature type="signal peptide" evidence="2">
    <location>
        <begin position="1"/>
        <end position="23"/>
    </location>
</feature>
<gene>
    <name evidence="3" type="ORF">GCM10007874_33230</name>
</gene>